<dbReference type="GO" id="GO:0030425">
    <property type="term" value="C:dendrite"/>
    <property type="evidence" value="ECO:0007669"/>
    <property type="project" value="TreeGrafter"/>
</dbReference>
<keyword evidence="3" id="KW-1185">Reference proteome</keyword>
<comment type="caution">
    <text evidence="2">The sequence shown here is derived from an EMBL/GenBank/DDBJ whole genome shotgun (WGS) entry which is preliminary data.</text>
</comment>
<gene>
    <name evidence="2" type="ORF">DBR06_SOUSAS110533</name>
</gene>
<proteinExistence type="inferred from homology"/>
<dbReference type="GO" id="GO:0030672">
    <property type="term" value="C:synaptic vesicle membrane"/>
    <property type="evidence" value="ECO:0007669"/>
    <property type="project" value="TreeGrafter"/>
</dbReference>
<reference evidence="2 3" key="1">
    <citation type="journal article" date="2018" name="Genomics">
        <title>Molecular footprints of inshore aquatic adaptation in Indo-Pacific humpback dolphin (Sousa chinensis).</title>
        <authorList>
            <person name="Ming Y."/>
            <person name="Jian J."/>
            <person name="Yu F."/>
            <person name="Yu X."/>
            <person name="Wang J."/>
            <person name="Liu W."/>
        </authorList>
    </citation>
    <scope>NUCLEOTIDE SEQUENCE [LARGE SCALE GENOMIC DNA]</scope>
    <source>
        <strain evidence="2">MY-2018</strain>
        <tissue evidence="2">Skin</tissue>
    </source>
</reference>
<dbReference type="GO" id="GO:0005802">
    <property type="term" value="C:trans-Golgi network"/>
    <property type="evidence" value="ECO:0007669"/>
    <property type="project" value="TreeGrafter"/>
</dbReference>
<organism evidence="2 3">
    <name type="scientific">Sousa chinensis</name>
    <name type="common">Indo-pacific humpbacked dolphin</name>
    <name type="synonym">Steno chinensis</name>
    <dbReference type="NCBI Taxonomy" id="103600"/>
    <lineage>
        <taxon>Eukaryota</taxon>
        <taxon>Metazoa</taxon>
        <taxon>Chordata</taxon>
        <taxon>Craniata</taxon>
        <taxon>Vertebrata</taxon>
        <taxon>Euteleostomi</taxon>
        <taxon>Mammalia</taxon>
        <taxon>Eutheria</taxon>
        <taxon>Laurasiatheria</taxon>
        <taxon>Artiodactyla</taxon>
        <taxon>Whippomorpha</taxon>
        <taxon>Cetacea</taxon>
        <taxon>Odontoceti</taxon>
        <taxon>Delphinidae</taxon>
        <taxon>Sousa</taxon>
    </lineage>
</organism>
<accession>A0A484GSU0</accession>
<evidence type="ECO:0000256" key="1">
    <source>
        <dbReference type="ARBA" id="ARBA00024339"/>
    </source>
</evidence>
<dbReference type="InterPro" id="IPR005373">
    <property type="entry name" value="PHAF1"/>
</dbReference>
<name>A0A484GSU0_SOUCH</name>
<dbReference type="PANTHER" id="PTHR13465:SF2">
    <property type="entry name" value="PHAGOSOME ASSEMBLY FACTOR 1"/>
    <property type="match status" value="1"/>
</dbReference>
<dbReference type="EMBL" id="QWLN02004798">
    <property type="protein sequence ID" value="TEA38609.1"/>
    <property type="molecule type" value="Genomic_DNA"/>
</dbReference>
<dbReference type="PANTHER" id="PTHR13465">
    <property type="entry name" value="UPF0183 PROTEIN"/>
    <property type="match status" value="1"/>
</dbReference>
<sequence length="502" mass="56167">MPQTLLLPPLLKAVAGEVSSGPVRTAAERPPRRAEPMLDLEVVPERSLGNEQWEFALGMPLAQAVAILQKHCRIIKNVQVLYSEQSPLSHDLILNLTQDGIKLLFDAFNQRLKVIEVYDLTKVKLKYCGVHFNSQAIAPTIEQIDQSFGATHPGVYNSAEQLFHLNFRGLSFSFQLDSWTEAPKYEVSLSLSLIFIARCPAQFCPWSGFSPDTPRSNCETNVHLQWKQPTGYQVRVGEHKLHAKAMGSLGGRAKPLLTVPSPRAPAMPLSCFLGNVYAESVDVLRDGTGPSGLRLRLLAAGCGPGLLADAKMRVFERSVYFGDSCQDVLSMLGSPHKVFYKSEDKMKIHSPSPHKQVPSKCNDYFFNYFTLGVDILFDANTHKVKKFVLHTNYPGHYNFNIYHRCEFKIPLTVKRENTDGQTETCTTYSKWDNIQDLLGHPVEKPVVLHRSSSPNNTNPFGSTFCFGLQRMIFEVMQNNHIASVTLYGPPRPGAHLRTAELP</sequence>
<dbReference type="InterPro" id="IPR039156">
    <property type="entry name" value="PHAF1/BROMI"/>
</dbReference>
<evidence type="ECO:0000313" key="2">
    <source>
        <dbReference type="EMBL" id="TEA38609.1"/>
    </source>
</evidence>
<evidence type="ECO:0000313" key="3">
    <source>
        <dbReference type="Proteomes" id="UP000295264"/>
    </source>
</evidence>
<protein>
    <submittedName>
        <fullName evidence="2">Uncharacterized protein</fullName>
    </submittedName>
</protein>
<comment type="similarity">
    <text evidence="1">Belongs to the PHAF1 family.</text>
</comment>
<dbReference type="AlphaFoldDB" id="A0A484GSU0"/>
<dbReference type="Pfam" id="PF03676">
    <property type="entry name" value="PHAF1"/>
    <property type="match status" value="2"/>
</dbReference>
<dbReference type="Proteomes" id="UP000295264">
    <property type="component" value="Unassembled WGS sequence"/>
</dbReference>
<dbReference type="GO" id="GO:0043001">
    <property type="term" value="P:Golgi to plasma membrane protein transport"/>
    <property type="evidence" value="ECO:0007669"/>
    <property type="project" value="TreeGrafter"/>
</dbReference>